<dbReference type="SUPFAM" id="SSF46689">
    <property type="entry name" value="Homeodomain-like"/>
    <property type="match status" value="2"/>
</dbReference>
<dbReference type="Gene3D" id="1.10.10.60">
    <property type="entry name" value="Homeodomain-like"/>
    <property type="match status" value="2"/>
</dbReference>
<keyword evidence="3" id="KW-0804">Transcription</keyword>
<dbReference type="PROSITE" id="PS01124">
    <property type="entry name" value="HTH_ARAC_FAMILY_2"/>
    <property type="match status" value="1"/>
</dbReference>
<evidence type="ECO:0000256" key="4">
    <source>
        <dbReference type="SAM" id="MobiDB-lite"/>
    </source>
</evidence>
<feature type="region of interest" description="Disordered" evidence="4">
    <location>
        <begin position="265"/>
        <end position="295"/>
    </location>
</feature>
<dbReference type="InterPro" id="IPR003313">
    <property type="entry name" value="AraC-bd"/>
</dbReference>
<comment type="caution">
    <text evidence="6">The sequence shown here is derived from an EMBL/GenBank/DDBJ whole genome shotgun (WGS) entry which is preliminary data.</text>
</comment>
<dbReference type="Pfam" id="PF02311">
    <property type="entry name" value="AraC_binding"/>
    <property type="match status" value="1"/>
</dbReference>
<gene>
    <name evidence="6" type="ORF">NQZ67_22160</name>
</gene>
<dbReference type="InterPro" id="IPR018060">
    <property type="entry name" value="HTH_AraC"/>
</dbReference>
<dbReference type="SUPFAM" id="SSF51215">
    <property type="entry name" value="Regulatory protein AraC"/>
    <property type="match status" value="1"/>
</dbReference>
<feature type="compositionally biased region" description="Polar residues" evidence="4">
    <location>
        <begin position="286"/>
        <end position="295"/>
    </location>
</feature>
<dbReference type="Pfam" id="PF12833">
    <property type="entry name" value="HTH_18"/>
    <property type="match status" value="1"/>
</dbReference>
<accession>A0A9X2MU79</accession>
<evidence type="ECO:0000313" key="6">
    <source>
        <dbReference type="EMBL" id="MCR2806590.1"/>
    </source>
</evidence>
<reference evidence="6" key="1">
    <citation type="submission" date="2022-08" db="EMBL/GenBank/DDBJ databases">
        <title>The genomic sequence of strain Paenibacillus sp. SCIV0701.</title>
        <authorList>
            <person name="Zhao H."/>
        </authorList>
    </citation>
    <scope>NUCLEOTIDE SEQUENCE</scope>
    <source>
        <strain evidence="6">SCIV0701</strain>
    </source>
</reference>
<dbReference type="CDD" id="cd02208">
    <property type="entry name" value="cupin_RmlC-like"/>
    <property type="match status" value="1"/>
</dbReference>
<evidence type="ECO:0000313" key="7">
    <source>
        <dbReference type="Proteomes" id="UP001141950"/>
    </source>
</evidence>
<dbReference type="AlphaFoldDB" id="A0A9X2MU79"/>
<proteinExistence type="predicted"/>
<dbReference type="Proteomes" id="UP001141950">
    <property type="component" value="Unassembled WGS sequence"/>
</dbReference>
<dbReference type="InterPro" id="IPR014710">
    <property type="entry name" value="RmlC-like_jellyroll"/>
</dbReference>
<dbReference type="PANTHER" id="PTHR43280">
    <property type="entry name" value="ARAC-FAMILY TRANSCRIPTIONAL REGULATOR"/>
    <property type="match status" value="1"/>
</dbReference>
<dbReference type="InterPro" id="IPR020449">
    <property type="entry name" value="Tscrpt_reg_AraC-type_HTH"/>
</dbReference>
<organism evidence="6 7">
    <name type="scientific">Paenibacillus soyae</name>
    <dbReference type="NCBI Taxonomy" id="2969249"/>
    <lineage>
        <taxon>Bacteria</taxon>
        <taxon>Bacillati</taxon>
        <taxon>Bacillota</taxon>
        <taxon>Bacilli</taxon>
        <taxon>Bacillales</taxon>
        <taxon>Paenibacillaceae</taxon>
        <taxon>Paenibacillus</taxon>
    </lineage>
</organism>
<dbReference type="GO" id="GO:0003700">
    <property type="term" value="F:DNA-binding transcription factor activity"/>
    <property type="evidence" value="ECO:0007669"/>
    <property type="project" value="InterPro"/>
</dbReference>
<dbReference type="InterPro" id="IPR009057">
    <property type="entry name" value="Homeodomain-like_sf"/>
</dbReference>
<evidence type="ECO:0000256" key="1">
    <source>
        <dbReference type="ARBA" id="ARBA00023015"/>
    </source>
</evidence>
<evidence type="ECO:0000256" key="3">
    <source>
        <dbReference type="ARBA" id="ARBA00023163"/>
    </source>
</evidence>
<keyword evidence="2" id="KW-0238">DNA-binding</keyword>
<dbReference type="Gene3D" id="2.60.120.10">
    <property type="entry name" value="Jelly Rolls"/>
    <property type="match status" value="1"/>
</dbReference>
<name>A0A9X2MU79_9BACL</name>
<keyword evidence="1" id="KW-0805">Transcription regulation</keyword>
<dbReference type="PRINTS" id="PR00032">
    <property type="entry name" value="HTHARAC"/>
</dbReference>
<protein>
    <submittedName>
        <fullName evidence="6">AraC family transcriptional regulator</fullName>
    </submittedName>
</protein>
<evidence type="ECO:0000259" key="5">
    <source>
        <dbReference type="PROSITE" id="PS01124"/>
    </source>
</evidence>
<dbReference type="PANTHER" id="PTHR43280:SF31">
    <property type="entry name" value="TRANSCRIPTIONAL REGULATORY PROTEIN"/>
    <property type="match status" value="1"/>
</dbReference>
<feature type="domain" description="HTH araC/xylS-type" evidence="5">
    <location>
        <begin position="176"/>
        <end position="278"/>
    </location>
</feature>
<dbReference type="RefSeq" id="WP_257450198.1">
    <property type="nucleotide sequence ID" value="NZ_JANIPJ010000018.1"/>
</dbReference>
<keyword evidence="7" id="KW-1185">Reference proteome</keyword>
<sequence>MEQKGEIPHGLHLQLLWMMDKETGPGWSDIRQNRGCHTFYWIREGRGTFVTEEGEELPVREGMLFYLRPGLHLHMTTDDSQPLRIAMVLVLLYQTERDPLGGMLMREFAEALPLPFMTRSEGEADGDFEALFEKLLREWIPGQADSELAVKALLFELLHRLNWHANAGSPEENGPNRLFARIRDELARQYAEPVPLREWTRRFGISESYLRSLFMRFAGQGPKSYLARLRNEHAKRMLVYTDRTMKEIAESCGFADEFHFSKSFKKENGMPPKAYRQQAKSEETARSQTAAVKKD</sequence>
<dbReference type="EMBL" id="JANIPJ010000018">
    <property type="protein sequence ID" value="MCR2806590.1"/>
    <property type="molecule type" value="Genomic_DNA"/>
</dbReference>
<dbReference type="GO" id="GO:0043565">
    <property type="term" value="F:sequence-specific DNA binding"/>
    <property type="evidence" value="ECO:0007669"/>
    <property type="project" value="InterPro"/>
</dbReference>
<evidence type="ECO:0000256" key="2">
    <source>
        <dbReference type="ARBA" id="ARBA00023125"/>
    </source>
</evidence>
<dbReference type="SMART" id="SM00342">
    <property type="entry name" value="HTH_ARAC"/>
    <property type="match status" value="1"/>
</dbReference>
<dbReference type="InterPro" id="IPR037923">
    <property type="entry name" value="HTH-like"/>
</dbReference>